<protein>
    <recommendedName>
        <fullName evidence="1">VOC domain-containing protein</fullName>
    </recommendedName>
</protein>
<dbReference type="Proteomes" id="UP000539372">
    <property type="component" value="Unassembled WGS sequence"/>
</dbReference>
<evidence type="ECO:0000313" key="2">
    <source>
        <dbReference type="EMBL" id="NMM43250.1"/>
    </source>
</evidence>
<comment type="caution">
    <text evidence="2">The sequence shown here is derived from an EMBL/GenBank/DDBJ whole genome shotgun (WGS) entry which is preliminary data.</text>
</comment>
<evidence type="ECO:0000313" key="3">
    <source>
        <dbReference type="Proteomes" id="UP000539372"/>
    </source>
</evidence>
<keyword evidence="3" id="KW-1185">Reference proteome</keyword>
<dbReference type="SUPFAM" id="SSF54593">
    <property type="entry name" value="Glyoxalase/Bleomycin resistance protein/Dihydroxybiphenyl dioxygenase"/>
    <property type="match status" value="1"/>
</dbReference>
<proteinExistence type="predicted"/>
<dbReference type="EMBL" id="JABBNT010000001">
    <property type="protein sequence ID" value="NMM43250.1"/>
    <property type="molecule type" value="Genomic_DNA"/>
</dbReference>
<dbReference type="InterPro" id="IPR029068">
    <property type="entry name" value="Glyas_Bleomycin-R_OHBP_Dase"/>
</dbReference>
<name>A0A7Y0HD45_9PROT</name>
<dbReference type="RefSeq" id="WP_169623542.1">
    <property type="nucleotide sequence ID" value="NZ_JABBNT010000001.1"/>
</dbReference>
<sequence length="149" mass="16611">MTSKSTKEPWMNADEFGRSIPKGLGINLLVKDVEASVGFAMHVLGAKAVYADEDFAVMVEPVSGAQWLLHADHTYDKHRFSGLVRSVQGRGPGVEIRLYGTDPDGAEARAREWGYQVLEGTIDKPHGLRECYLFDPDWYCWVPSVPITE</sequence>
<dbReference type="Gene3D" id="3.10.180.10">
    <property type="entry name" value="2,3-Dihydroxybiphenyl 1,2-Dioxygenase, domain 1"/>
    <property type="match status" value="1"/>
</dbReference>
<reference evidence="2 3" key="1">
    <citation type="submission" date="2020-04" db="EMBL/GenBank/DDBJ databases">
        <title>Rhodospirillaceae bacterium KN72 isolated from deep sea.</title>
        <authorList>
            <person name="Zhang D.-C."/>
        </authorList>
    </citation>
    <scope>NUCLEOTIDE SEQUENCE [LARGE SCALE GENOMIC DNA]</scope>
    <source>
        <strain evidence="2 3">KN72</strain>
    </source>
</reference>
<evidence type="ECO:0000259" key="1">
    <source>
        <dbReference type="PROSITE" id="PS51819"/>
    </source>
</evidence>
<dbReference type="PROSITE" id="PS51819">
    <property type="entry name" value="VOC"/>
    <property type="match status" value="1"/>
</dbReference>
<gene>
    <name evidence="2" type="ORF">HH303_02090</name>
</gene>
<organism evidence="2 3">
    <name type="scientific">Pacificispira spongiicola</name>
    <dbReference type="NCBI Taxonomy" id="2729598"/>
    <lineage>
        <taxon>Bacteria</taxon>
        <taxon>Pseudomonadati</taxon>
        <taxon>Pseudomonadota</taxon>
        <taxon>Alphaproteobacteria</taxon>
        <taxon>Rhodospirillales</taxon>
        <taxon>Rhodospirillaceae</taxon>
        <taxon>Pacificispira</taxon>
    </lineage>
</organism>
<accession>A0A7Y0HD45</accession>
<dbReference type="InterPro" id="IPR037523">
    <property type="entry name" value="VOC_core"/>
</dbReference>
<feature type="domain" description="VOC" evidence="1">
    <location>
        <begin position="22"/>
        <end position="146"/>
    </location>
</feature>
<dbReference type="AlphaFoldDB" id="A0A7Y0HD45"/>